<reference evidence="1" key="1">
    <citation type="journal article" date="2019" name="bioRxiv">
        <title>The Genome of the Zebra Mussel, Dreissena polymorpha: A Resource for Invasive Species Research.</title>
        <authorList>
            <person name="McCartney M.A."/>
            <person name="Auch B."/>
            <person name="Kono T."/>
            <person name="Mallez S."/>
            <person name="Zhang Y."/>
            <person name="Obille A."/>
            <person name="Becker A."/>
            <person name="Abrahante J.E."/>
            <person name="Garbe J."/>
            <person name="Badalamenti J.P."/>
            <person name="Herman A."/>
            <person name="Mangelson H."/>
            <person name="Liachko I."/>
            <person name="Sullivan S."/>
            <person name="Sone E.D."/>
            <person name="Koren S."/>
            <person name="Silverstein K.A.T."/>
            <person name="Beckman K.B."/>
            <person name="Gohl D.M."/>
        </authorList>
    </citation>
    <scope>NUCLEOTIDE SEQUENCE</scope>
    <source>
        <strain evidence="1">Duluth1</strain>
        <tissue evidence="1">Whole animal</tissue>
    </source>
</reference>
<protein>
    <submittedName>
        <fullName evidence="1">Uncharacterized protein</fullName>
    </submittedName>
</protein>
<name>A0A9D4E6I0_DREPO</name>
<keyword evidence="2" id="KW-1185">Reference proteome</keyword>
<dbReference type="Proteomes" id="UP000828390">
    <property type="component" value="Unassembled WGS sequence"/>
</dbReference>
<evidence type="ECO:0000313" key="2">
    <source>
        <dbReference type="Proteomes" id="UP000828390"/>
    </source>
</evidence>
<proteinExistence type="predicted"/>
<dbReference type="EMBL" id="JAIWYP010000009">
    <property type="protein sequence ID" value="KAH3773683.1"/>
    <property type="molecule type" value="Genomic_DNA"/>
</dbReference>
<accession>A0A9D4E6I0</accession>
<dbReference type="Gene3D" id="2.120.10.30">
    <property type="entry name" value="TolB, C-terminal domain"/>
    <property type="match status" value="1"/>
</dbReference>
<dbReference type="AlphaFoldDB" id="A0A9D4E6I0"/>
<dbReference type="InterPro" id="IPR011042">
    <property type="entry name" value="6-blade_b-propeller_TolB-like"/>
</dbReference>
<reference evidence="1" key="2">
    <citation type="submission" date="2020-11" db="EMBL/GenBank/DDBJ databases">
        <authorList>
            <person name="McCartney M.A."/>
            <person name="Auch B."/>
            <person name="Kono T."/>
            <person name="Mallez S."/>
            <person name="Becker A."/>
            <person name="Gohl D.M."/>
            <person name="Silverstein K.A.T."/>
            <person name="Koren S."/>
            <person name="Bechman K.B."/>
            <person name="Herman A."/>
            <person name="Abrahante J.E."/>
            <person name="Garbe J."/>
        </authorList>
    </citation>
    <scope>NUCLEOTIDE SEQUENCE</scope>
    <source>
        <strain evidence="1">Duluth1</strain>
        <tissue evidence="1">Whole animal</tissue>
    </source>
</reference>
<organism evidence="1 2">
    <name type="scientific">Dreissena polymorpha</name>
    <name type="common">Zebra mussel</name>
    <name type="synonym">Mytilus polymorpha</name>
    <dbReference type="NCBI Taxonomy" id="45954"/>
    <lineage>
        <taxon>Eukaryota</taxon>
        <taxon>Metazoa</taxon>
        <taxon>Spiralia</taxon>
        <taxon>Lophotrochozoa</taxon>
        <taxon>Mollusca</taxon>
        <taxon>Bivalvia</taxon>
        <taxon>Autobranchia</taxon>
        <taxon>Heteroconchia</taxon>
        <taxon>Euheterodonta</taxon>
        <taxon>Imparidentia</taxon>
        <taxon>Neoheterodontei</taxon>
        <taxon>Myida</taxon>
        <taxon>Dreissenoidea</taxon>
        <taxon>Dreissenidae</taxon>
        <taxon>Dreissena</taxon>
    </lineage>
</organism>
<sequence>MKQFQTYLEDRMKSLKVSYNEHERLIVDVMRLNIKWFLIQCEPSTVNTTYEYIQCTIDEMREKIKYLLSDFQKSTIKEKKEELNLKQAPHKVMTNSCVRLQDELLQLHLAIQKVLGKPELYFIARKKCQEKVQHSDTLLKENFPNHVFTVNGKYVHNVESDSLNSCQIEAICALPDGQVLVADHNNKNVKLLNQQYQVVSHWDVSGYIEDMCMIKPSEVAVTVTSNTTGSNIHEVQFITATQVGSLRYPLPG</sequence>
<gene>
    <name evidence="1" type="ORF">DPMN_175051</name>
</gene>
<evidence type="ECO:0000313" key="1">
    <source>
        <dbReference type="EMBL" id="KAH3773683.1"/>
    </source>
</evidence>
<comment type="caution">
    <text evidence="1">The sequence shown here is derived from an EMBL/GenBank/DDBJ whole genome shotgun (WGS) entry which is preliminary data.</text>
</comment>